<dbReference type="AlphaFoldDB" id="A0A0G1CPL7"/>
<feature type="transmembrane region" description="Helical" evidence="1">
    <location>
        <begin position="160"/>
        <end position="181"/>
    </location>
</feature>
<name>A0A0G1CPL7_9BACT</name>
<feature type="transmembrane region" description="Helical" evidence="1">
    <location>
        <begin position="238"/>
        <end position="266"/>
    </location>
</feature>
<feature type="transmembrane region" description="Helical" evidence="1">
    <location>
        <begin position="273"/>
        <end position="292"/>
    </location>
</feature>
<evidence type="ECO:0000256" key="1">
    <source>
        <dbReference type="SAM" id="Phobius"/>
    </source>
</evidence>
<feature type="transmembrane region" description="Helical" evidence="1">
    <location>
        <begin position="57"/>
        <end position="79"/>
    </location>
</feature>
<sequence length="396" mass="46100">MKLKNLSVIYYLSLFAIIALGFLNPTNRLDLMLEIMLVGYILWIIKKGKDLTNKFFFKPFSVTACLSIPFILVFLVTSWRNSLELRTYLIHEPVSETYRSDLDDFLKTYYLMQRGQEYYLSFSQAVTENAFKGYVAQNLWAWRMPTVFYFWKMIPGPAGISIYVAFLLLAALALHAVYRILARLLPETQRHLGILAPYMLYPYLHFAARDKVLLHTEWWAVFFMLFAIYGYVSKKPVLFMGCLLIALLMRELFIIPVGLAGIWFWLKKDKTAVRILITIGGFGLFFVLHSLIVKRLMFSTATFASPRVHVLGKDIILSTLAFGAWEYFFFRIRIFLVFYVLAVFGLVRHLHRSYGFLLCFVLMPVSFLILGSSIYNDYWGIFYLPFVLISVPLILV</sequence>
<evidence type="ECO:0008006" key="4">
    <source>
        <dbReference type="Google" id="ProtNLM"/>
    </source>
</evidence>
<feature type="transmembrane region" description="Helical" evidence="1">
    <location>
        <begin position="212"/>
        <end position="232"/>
    </location>
</feature>
<proteinExistence type="predicted"/>
<evidence type="ECO:0000313" key="2">
    <source>
        <dbReference type="EMBL" id="KKS87494.1"/>
    </source>
</evidence>
<dbReference type="EMBL" id="LCFD01000002">
    <property type="protein sequence ID" value="KKS87494.1"/>
    <property type="molecule type" value="Genomic_DNA"/>
</dbReference>
<reference evidence="2 3" key="1">
    <citation type="journal article" date="2015" name="Nature">
        <title>rRNA introns, odd ribosomes, and small enigmatic genomes across a large radiation of phyla.</title>
        <authorList>
            <person name="Brown C.T."/>
            <person name="Hug L.A."/>
            <person name="Thomas B.C."/>
            <person name="Sharon I."/>
            <person name="Castelle C.J."/>
            <person name="Singh A."/>
            <person name="Wilkins M.J."/>
            <person name="Williams K.H."/>
            <person name="Banfield J.F."/>
        </authorList>
    </citation>
    <scope>NUCLEOTIDE SEQUENCE [LARGE SCALE GENOMIC DNA]</scope>
</reference>
<feature type="transmembrane region" description="Helical" evidence="1">
    <location>
        <begin position="354"/>
        <end position="372"/>
    </location>
</feature>
<accession>A0A0G1CPL7</accession>
<dbReference type="Proteomes" id="UP000034050">
    <property type="component" value="Unassembled WGS sequence"/>
</dbReference>
<protein>
    <recommendedName>
        <fullName evidence="4">Glycosyltransferase RgtA/B/C/D-like domain-containing protein</fullName>
    </recommendedName>
</protein>
<gene>
    <name evidence="2" type="ORF">UV61_C0002G0215</name>
</gene>
<feature type="transmembrane region" description="Helical" evidence="1">
    <location>
        <begin position="328"/>
        <end position="347"/>
    </location>
</feature>
<keyword evidence="1" id="KW-0472">Membrane</keyword>
<keyword evidence="1" id="KW-1133">Transmembrane helix</keyword>
<feature type="transmembrane region" description="Helical" evidence="1">
    <location>
        <begin position="29"/>
        <end position="45"/>
    </location>
</feature>
<dbReference type="STRING" id="1618446.UV61_C0002G0215"/>
<keyword evidence="1" id="KW-0812">Transmembrane</keyword>
<feature type="transmembrane region" description="Helical" evidence="1">
    <location>
        <begin position="378"/>
        <end position="395"/>
    </location>
</feature>
<evidence type="ECO:0000313" key="3">
    <source>
        <dbReference type="Proteomes" id="UP000034050"/>
    </source>
</evidence>
<organism evidence="2 3">
    <name type="scientific">Candidatus Gottesmanbacteria bacterium GW2011_GWB1_43_11</name>
    <dbReference type="NCBI Taxonomy" id="1618446"/>
    <lineage>
        <taxon>Bacteria</taxon>
        <taxon>Candidatus Gottesmaniibacteriota</taxon>
    </lineage>
</organism>
<feature type="transmembrane region" description="Helical" evidence="1">
    <location>
        <begin position="7"/>
        <end position="23"/>
    </location>
</feature>
<comment type="caution">
    <text evidence="2">The sequence shown here is derived from an EMBL/GenBank/DDBJ whole genome shotgun (WGS) entry which is preliminary data.</text>
</comment>